<dbReference type="Pfam" id="PF00903">
    <property type="entry name" value="Glyoxalase"/>
    <property type="match status" value="1"/>
</dbReference>
<evidence type="ECO:0000259" key="1">
    <source>
        <dbReference type="PROSITE" id="PS51819"/>
    </source>
</evidence>
<dbReference type="InterPro" id="IPR004360">
    <property type="entry name" value="Glyas_Fos-R_dOase_dom"/>
</dbReference>
<dbReference type="InterPro" id="IPR037523">
    <property type="entry name" value="VOC_core"/>
</dbReference>
<protein>
    <submittedName>
        <fullName evidence="2">VOC family protein</fullName>
    </submittedName>
</protein>
<organism evidence="2 3">
    <name type="scientific">Kribbella pittospori</name>
    <dbReference type="NCBI Taxonomy" id="722689"/>
    <lineage>
        <taxon>Bacteria</taxon>
        <taxon>Bacillati</taxon>
        <taxon>Actinomycetota</taxon>
        <taxon>Actinomycetes</taxon>
        <taxon>Propionibacteriales</taxon>
        <taxon>Kribbellaceae</taxon>
        <taxon>Kribbella</taxon>
    </lineage>
</organism>
<dbReference type="CDD" id="cd06587">
    <property type="entry name" value="VOC"/>
    <property type="match status" value="1"/>
</dbReference>
<dbReference type="Gene3D" id="3.10.180.10">
    <property type="entry name" value="2,3-Dihydroxybiphenyl 1,2-Dioxygenase, domain 1"/>
    <property type="match status" value="1"/>
</dbReference>
<dbReference type="Proteomes" id="UP000291144">
    <property type="component" value="Unassembled WGS sequence"/>
</dbReference>
<dbReference type="RefSeq" id="WP_131366591.1">
    <property type="nucleotide sequence ID" value="NZ_SJKB01000028.1"/>
</dbReference>
<gene>
    <name evidence="2" type="ORF">E0H73_42845</name>
</gene>
<dbReference type="EMBL" id="SJKB01000028">
    <property type="protein sequence ID" value="TCC48546.1"/>
    <property type="molecule type" value="Genomic_DNA"/>
</dbReference>
<feature type="domain" description="VOC" evidence="1">
    <location>
        <begin position="6"/>
        <end position="127"/>
    </location>
</feature>
<dbReference type="AlphaFoldDB" id="A0A4R0JTS7"/>
<evidence type="ECO:0000313" key="2">
    <source>
        <dbReference type="EMBL" id="TCC48546.1"/>
    </source>
</evidence>
<dbReference type="PANTHER" id="PTHR43279">
    <property type="entry name" value="CATECHOL-2,3-DIOXYGENASE"/>
    <property type="match status" value="1"/>
</dbReference>
<dbReference type="SUPFAM" id="SSF54593">
    <property type="entry name" value="Glyoxalase/Bleomycin resistance protein/Dihydroxybiphenyl dioxygenase"/>
    <property type="match status" value="1"/>
</dbReference>
<proteinExistence type="predicted"/>
<keyword evidence="3" id="KW-1185">Reference proteome</keyword>
<evidence type="ECO:0000313" key="3">
    <source>
        <dbReference type="Proteomes" id="UP000291144"/>
    </source>
</evidence>
<sequence length="130" mass="13992">MPALEAVSHLSLTVSDPERSAEFYNRVLGTETVFKTKVDTCQLLIVARPGVMIALRDHPEPASQTFDPARIGLDHVAFAIPSRADLEAWHTGLEADGVSCSAIEASPFGLHLNLKDPDGIAIELFVSEPA</sequence>
<name>A0A4R0JTS7_9ACTN</name>
<reference evidence="2 3" key="1">
    <citation type="submission" date="2019-02" db="EMBL/GenBank/DDBJ databases">
        <title>Kribbella capetownensis sp. nov. and Kribbella speibonae sp. nov., isolated from soil.</title>
        <authorList>
            <person name="Curtis S.M."/>
            <person name="Norton I."/>
            <person name="Everest G.J."/>
            <person name="Meyers P.R."/>
        </authorList>
    </citation>
    <scope>NUCLEOTIDE SEQUENCE [LARGE SCALE GENOMIC DNA]</scope>
    <source>
        <strain evidence="2 3">NRRL B-24813</strain>
    </source>
</reference>
<comment type="caution">
    <text evidence="2">The sequence shown here is derived from an EMBL/GenBank/DDBJ whole genome shotgun (WGS) entry which is preliminary data.</text>
</comment>
<dbReference type="PANTHER" id="PTHR43279:SF1">
    <property type="entry name" value="CATECHOL-2,3-DIOXYGENASE"/>
    <property type="match status" value="1"/>
</dbReference>
<dbReference type="InterPro" id="IPR029068">
    <property type="entry name" value="Glyas_Bleomycin-R_OHBP_Dase"/>
</dbReference>
<dbReference type="PROSITE" id="PS51819">
    <property type="entry name" value="VOC"/>
    <property type="match status" value="1"/>
</dbReference>
<dbReference type="OrthoDB" id="317332at2"/>
<accession>A0A4R0JTS7</accession>